<dbReference type="OrthoDB" id="3745702at2759"/>
<dbReference type="Proteomes" id="UP000250266">
    <property type="component" value="Unassembled WGS sequence"/>
</dbReference>
<dbReference type="EMBL" id="KV745076">
    <property type="protein sequence ID" value="OCK78177.1"/>
    <property type="molecule type" value="Genomic_DNA"/>
</dbReference>
<protein>
    <submittedName>
        <fullName evidence="1">Uncharacterized protein</fullName>
    </submittedName>
</protein>
<accession>A0A8E2E6D4</accession>
<reference evidence="1 2" key="1">
    <citation type="journal article" date="2016" name="Nat. Commun.">
        <title>Ectomycorrhizal ecology is imprinted in the genome of the dominant symbiotic fungus Cenococcum geophilum.</title>
        <authorList>
            <consortium name="DOE Joint Genome Institute"/>
            <person name="Peter M."/>
            <person name="Kohler A."/>
            <person name="Ohm R.A."/>
            <person name="Kuo A."/>
            <person name="Krutzmann J."/>
            <person name="Morin E."/>
            <person name="Arend M."/>
            <person name="Barry K.W."/>
            <person name="Binder M."/>
            <person name="Choi C."/>
            <person name="Clum A."/>
            <person name="Copeland A."/>
            <person name="Grisel N."/>
            <person name="Haridas S."/>
            <person name="Kipfer T."/>
            <person name="LaButti K."/>
            <person name="Lindquist E."/>
            <person name="Lipzen A."/>
            <person name="Maire R."/>
            <person name="Meier B."/>
            <person name="Mihaltcheva S."/>
            <person name="Molinier V."/>
            <person name="Murat C."/>
            <person name="Poggeler S."/>
            <person name="Quandt C.A."/>
            <person name="Sperisen C."/>
            <person name="Tritt A."/>
            <person name="Tisserant E."/>
            <person name="Crous P.W."/>
            <person name="Henrissat B."/>
            <person name="Nehls U."/>
            <person name="Egli S."/>
            <person name="Spatafora J.W."/>
            <person name="Grigoriev I.V."/>
            <person name="Martin F.M."/>
        </authorList>
    </citation>
    <scope>NUCLEOTIDE SEQUENCE [LARGE SCALE GENOMIC DNA]</scope>
    <source>
        <strain evidence="1 2">CBS 459.81</strain>
    </source>
</reference>
<keyword evidence="2" id="KW-1185">Reference proteome</keyword>
<organism evidence="1 2">
    <name type="scientific">Lepidopterella palustris CBS 459.81</name>
    <dbReference type="NCBI Taxonomy" id="1314670"/>
    <lineage>
        <taxon>Eukaryota</taxon>
        <taxon>Fungi</taxon>
        <taxon>Dikarya</taxon>
        <taxon>Ascomycota</taxon>
        <taxon>Pezizomycotina</taxon>
        <taxon>Dothideomycetes</taxon>
        <taxon>Pleosporomycetidae</taxon>
        <taxon>Mytilinidiales</taxon>
        <taxon>Argynnaceae</taxon>
        <taxon>Lepidopterella</taxon>
    </lineage>
</organism>
<name>A0A8E2E6D4_9PEZI</name>
<gene>
    <name evidence="1" type="ORF">K432DRAFT_394990</name>
</gene>
<evidence type="ECO:0000313" key="1">
    <source>
        <dbReference type="EMBL" id="OCK78177.1"/>
    </source>
</evidence>
<evidence type="ECO:0000313" key="2">
    <source>
        <dbReference type="Proteomes" id="UP000250266"/>
    </source>
</evidence>
<dbReference type="AlphaFoldDB" id="A0A8E2E6D4"/>
<proteinExistence type="predicted"/>
<sequence>MACVFSSLRIGEYIESTCRLETCRGLYYKGNTKEIETAALFGRYLRELGFCIGYITPLTVYNFRAKGLFLIDKHYLLSARIKHGGHKDKNIFRNYYKPNNAGTNS</sequence>